<evidence type="ECO:0008006" key="3">
    <source>
        <dbReference type="Google" id="ProtNLM"/>
    </source>
</evidence>
<accession>A0A8J6N2W9</accession>
<dbReference type="SUPFAM" id="SSF56935">
    <property type="entry name" value="Porins"/>
    <property type="match status" value="1"/>
</dbReference>
<evidence type="ECO:0000313" key="1">
    <source>
        <dbReference type="EMBL" id="MBC8178499.1"/>
    </source>
</evidence>
<evidence type="ECO:0000313" key="2">
    <source>
        <dbReference type="Proteomes" id="UP000650524"/>
    </source>
</evidence>
<comment type="caution">
    <text evidence="1">The sequence shown here is derived from an EMBL/GenBank/DDBJ whole genome shotgun (WGS) entry which is preliminary data.</text>
</comment>
<gene>
    <name evidence="1" type="ORF">H8E19_13925</name>
</gene>
<dbReference type="InterPro" id="IPR037066">
    <property type="entry name" value="Plug_dom_sf"/>
</dbReference>
<dbReference type="AlphaFoldDB" id="A0A8J6N2W9"/>
<dbReference type="Proteomes" id="UP000650524">
    <property type="component" value="Unassembled WGS sequence"/>
</dbReference>
<proteinExistence type="predicted"/>
<dbReference type="Gene3D" id="2.170.130.10">
    <property type="entry name" value="TonB-dependent receptor, plug domain"/>
    <property type="match status" value="1"/>
</dbReference>
<reference evidence="1 2" key="1">
    <citation type="submission" date="2020-08" db="EMBL/GenBank/DDBJ databases">
        <title>Bridging the membrane lipid divide: bacteria of the FCB group superphylum have the potential to synthesize archaeal ether lipids.</title>
        <authorList>
            <person name="Villanueva L."/>
            <person name="Von Meijenfeldt F.A.B."/>
            <person name="Westbye A.B."/>
            <person name="Yadav S."/>
            <person name="Hopmans E.C."/>
            <person name="Dutilh B.E."/>
            <person name="Sinninghe Damste J.S."/>
        </authorList>
    </citation>
    <scope>NUCLEOTIDE SEQUENCE [LARGE SCALE GENOMIC DNA]</scope>
    <source>
        <strain evidence="1">NIOZ-UU27</strain>
    </source>
</reference>
<organism evidence="1 2">
    <name type="scientific">Candidatus Desulfacyla euxinica</name>
    <dbReference type="NCBI Taxonomy" id="2841693"/>
    <lineage>
        <taxon>Bacteria</taxon>
        <taxon>Deltaproteobacteria</taxon>
        <taxon>Candidatus Desulfacyla</taxon>
    </lineage>
</organism>
<protein>
    <recommendedName>
        <fullName evidence="3">Plug domain-containing protein</fullName>
    </recommendedName>
</protein>
<dbReference type="EMBL" id="JACNJD010000284">
    <property type="protein sequence ID" value="MBC8178499.1"/>
    <property type="molecule type" value="Genomic_DNA"/>
</dbReference>
<sequence length="124" mass="14534">MKKVFLSWSKVFRYAIVLLVPVIFLFHPWVAFSEEEPLENALKTGDELDEELKYLQEETYVITPSKIPQRIEKAPGTIHVVTDRQIRQMGARYLSEVVQTVPGWYVDQWYQGQAFFLSEAPRAR</sequence>
<name>A0A8J6N2W9_9DELT</name>